<evidence type="ECO:0000259" key="1">
    <source>
        <dbReference type="Pfam" id="PF00534"/>
    </source>
</evidence>
<dbReference type="PANTHER" id="PTHR12526:SF630">
    <property type="entry name" value="GLYCOSYLTRANSFERASE"/>
    <property type="match status" value="1"/>
</dbReference>
<keyword evidence="5" id="KW-1185">Reference proteome</keyword>
<dbReference type="AlphaFoldDB" id="A0A1E3AF69"/>
<dbReference type="GO" id="GO:0016757">
    <property type="term" value="F:glycosyltransferase activity"/>
    <property type="evidence" value="ECO:0007669"/>
    <property type="project" value="InterPro"/>
</dbReference>
<dbReference type="Pfam" id="PF00534">
    <property type="entry name" value="Glycos_transf_1"/>
    <property type="match status" value="1"/>
</dbReference>
<keyword evidence="2" id="KW-0808">Transferase</keyword>
<evidence type="ECO:0000313" key="3">
    <source>
        <dbReference type="EMBL" id="ODR59903.1"/>
    </source>
</evidence>
<evidence type="ECO:0000313" key="2">
    <source>
        <dbReference type="EMBL" id="ODM06816.1"/>
    </source>
</evidence>
<gene>
    <name evidence="2" type="ORF">BEI61_02706</name>
    <name evidence="3" type="ORF">BEI63_05055</name>
</gene>
<evidence type="ECO:0000313" key="5">
    <source>
        <dbReference type="Proteomes" id="UP000094869"/>
    </source>
</evidence>
<dbReference type="PATRIC" id="fig|1432052.4.peg.3016"/>
<dbReference type="Proteomes" id="UP000094869">
    <property type="component" value="Unassembled WGS sequence"/>
</dbReference>
<dbReference type="PANTHER" id="PTHR12526">
    <property type="entry name" value="GLYCOSYLTRANSFERASE"/>
    <property type="match status" value="1"/>
</dbReference>
<dbReference type="EMBL" id="MEHD01000013">
    <property type="protein sequence ID" value="ODR59903.1"/>
    <property type="molecule type" value="Genomic_DNA"/>
</dbReference>
<feature type="domain" description="Glycosyl transferase family 1" evidence="1">
    <location>
        <begin position="251"/>
        <end position="415"/>
    </location>
</feature>
<name>A0A1E3AF69_9FIRM</name>
<evidence type="ECO:0000313" key="4">
    <source>
        <dbReference type="Proteomes" id="UP000094067"/>
    </source>
</evidence>
<dbReference type="Proteomes" id="UP000094067">
    <property type="component" value="Unassembled WGS sequence"/>
</dbReference>
<organism evidence="2 4">
    <name type="scientific">Eisenbergiella tayi</name>
    <dbReference type="NCBI Taxonomy" id="1432052"/>
    <lineage>
        <taxon>Bacteria</taxon>
        <taxon>Bacillati</taxon>
        <taxon>Bacillota</taxon>
        <taxon>Clostridia</taxon>
        <taxon>Lachnospirales</taxon>
        <taxon>Lachnospiraceae</taxon>
        <taxon>Eisenbergiella</taxon>
    </lineage>
</organism>
<dbReference type="SUPFAM" id="SSF53756">
    <property type="entry name" value="UDP-Glycosyltransferase/glycogen phosphorylase"/>
    <property type="match status" value="1"/>
</dbReference>
<dbReference type="InterPro" id="IPR001296">
    <property type="entry name" value="Glyco_trans_1"/>
</dbReference>
<dbReference type="Gene3D" id="3.40.50.2000">
    <property type="entry name" value="Glycogen Phosphorylase B"/>
    <property type="match status" value="2"/>
</dbReference>
<accession>A0A1E3AF69</accession>
<protein>
    <submittedName>
        <fullName evidence="2">Glycosyl transferases group 1</fullName>
    </submittedName>
</protein>
<reference evidence="3 5" key="2">
    <citation type="submission" date="2016-08" db="EMBL/GenBank/DDBJ databases">
        <title>Characterization of Isolates of Eisenbergiella tayi Derived from Blood Cultures, Using Whole Genome Sequencing.</title>
        <authorList>
            <person name="Bernier A.-M."/>
            <person name="Burdz T."/>
            <person name="Wiebe D."/>
            <person name="Bernard K."/>
        </authorList>
    </citation>
    <scope>NUCLEOTIDE SEQUENCE [LARGE SCALE GENOMIC DNA]</scope>
    <source>
        <strain evidence="3 5">NML120146</strain>
    </source>
</reference>
<reference evidence="2 4" key="1">
    <citation type="submission" date="2016-07" db="EMBL/GenBank/DDBJ databases">
        <title>Characterization of isolates of Eisenbergiella tayi derived from blood cultures, using whole genome sequencing.</title>
        <authorList>
            <person name="Burdz T."/>
            <person name="Wiebe D."/>
            <person name="Huynh C."/>
            <person name="Bernard K."/>
        </authorList>
    </citation>
    <scope>NUCLEOTIDE SEQUENCE [LARGE SCALE GENOMIC DNA]</scope>
    <source>
        <strain evidence="2 4">NML 110608</strain>
    </source>
</reference>
<dbReference type="EMBL" id="MCGH01000002">
    <property type="protein sequence ID" value="ODM06816.1"/>
    <property type="molecule type" value="Genomic_DNA"/>
</dbReference>
<proteinExistence type="predicted"/>
<comment type="caution">
    <text evidence="2">The sequence shown here is derived from an EMBL/GenBank/DDBJ whole genome shotgun (WGS) entry which is preliminary data.</text>
</comment>
<dbReference type="RefSeq" id="WP_069152624.1">
    <property type="nucleotide sequence ID" value="NZ_JAQCZP010000014.1"/>
</dbReference>
<sequence>MITQNKVYNKFNYFINKAQSLLDKGKFELACDCAKLACVLAKNYYLCYEDERLEEFIFKASNTLSPFREKMQSGENADRIVFYDTHTTDNIALTQQYLGALISWNVDFLYITTKNLNSSKTTFIKTMLDLSERATVSVIPTKLSAEKKIRYIIDTVQRYSPHIALIQTISDDVIGTIAWNFLNSIERFYIDLSDHSFWLGAKTYDYFIAFRNYGANISIQHRNINPERILIQPFYPVLKSKGFQGLPYGVGKIKLLSGGRLEKIYGQKDKYFELIKNILLENKNTVLYFVGGGAFGKRGETAYIQKKWKELGIEERVFMLGYRSDIVELYKHVDLYIGTFPMGGGLMSQIAASQELPVVQYASNGLSMCLGEFFLPNKYLRKFVFVDDEKGFYDEVKFLIENKEIRSKQGKEMKKSVISKEEFNKQLYILIHEKRDSFEREIYHVDCERLKDNQFELENNCHHSYSRILFKSKYIRKYKPIEFVINAIALFVYCDKNWLLNLIKSKFRVV</sequence>